<gene>
    <name evidence="1" type="ORF">NDU88_007091</name>
</gene>
<dbReference type="EMBL" id="JANPWB010000011">
    <property type="protein sequence ID" value="KAJ1128716.1"/>
    <property type="molecule type" value="Genomic_DNA"/>
</dbReference>
<dbReference type="Proteomes" id="UP001066276">
    <property type="component" value="Chromosome 7"/>
</dbReference>
<dbReference type="AlphaFoldDB" id="A0AAV7PKM1"/>
<evidence type="ECO:0000313" key="1">
    <source>
        <dbReference type="EMBL" id="KAJ1128716.1"/>
    </source>
</evidence>
<organism evidence="1 2">
    <name type="scientific">Pleurodeles waltl</name>
    <name type="common">Iberian ribbed newt</name>
    <dbReference type="NCBI Taxonomy" id="8319"/>
    <lineage>
        <taxon>Eukaryota</taxon>
        <taxon>Metazoa</taxon>
        <taxon>Chordata</taxon>
        <taxon>Craniata</taxon>
        <taxon>Vertebrata</taxon>
        <taxon>Euteleostomi</taxon>
        <taxon>Amphibia</taxon>
        <taxon>Batrachia</taxon>
        <taxon>Caudata</taxon>
        <taxon>Salamandroidea</taxon>
        <taxon>Salamandridae</taxon>
        <taxon>Pleurodelinae</taxon>
        <taxon>Pleurodeles</taxon>
    </lineage>
</organism>
<proteinExistence type="predicted"/>
<evidence type="ECO:0000313" key="2">
    <source>
        <dbReference type="Proteomes" id="UP001066276"/>
    </source>
</evidence>
<reference evidence="1" key="1">
    <citation type="journal article" date="2022" name="bioRxiv">
        <title>Sequencing and chromosome-scale assembly of the giantPleurodeles waltlgenome.</title>
        <authorList>
            <person name="Brown T."/>
            <person name="Elewa A."/>
            <person name="Iarovenko S."/>
            <person name="Subramanian E."/>
            <person name="Araus A.J."/>
            <person name="Petzold A."/>
            <person name="Susuki M."/>
            <person name="Suzuki K.-i.T."/>
            <person name="Hayashi T."/>
            <person name="Toyoda A."/>
            <person name="Oliveira C."/>
            <person name="Osipova E."/>
            <person name="Leigh N.D."/>
            <person name="Simon A."/>
            <person name="Yun M.H."/>
        </authorList>
    </citation>
    <scope>NUCLEOTIDE SEQUENCE</scope>
    <source>
        <strain evidence="1">20211129_DDA</strain>
        <tissue evidence="1">Liver</tissue>
    </source>
</reference>
<name>A0AAV7PKM1_PLEWA</name>
<protein>
    <submittedName>
        <fullName evidence="1">Uncharacterized protein</fullName>
    </submittedName>
</protein>
<sequence>MDAILRDIVPALFLKAKRGGPPGLRGNRKRYLACPPVEQAPPPVTLGAAKQKLGVPRRRNQKRYLCVLRRPPVEQALPPVTRVSLQ</sequence>
<comment type="caution">
    <text evidence="1">The sequence shown here is derived from an EMBL/GenBank/DDBJ whole genome shotgun (WGS) entry which is preliminary data.</text>
</comment>
<accession>A0AAV7PKM1</accession>
<keyword evidence="2" id="KW-1185">Reference proteome</keyword>